<name>A0A3N4LQ23_9PEZI</name>
<organism evidence="1 2">
    <name type="scientific">Terfezia boudieri ATCC MYA-4762</name>
    <dbReference type="NCBI Taxonomy" id="1051890"/>
    <lineage>
        <taxon>Eukaryota</taxon>
        <taxon>Fungi</taxon>
        <taxon>Dikarya</taxon>
        <taxon>Ascomycota</taxon>
        <taxon>Pezizomycotina</taxon>
        <taxon>Pezizomycetes</taxon>
        <taxon>Pezizales</taxon>
        <taxon>Pezizaceae</taxon>
        <taxon>Terfezia</taxon>
    </lineage>
</organism>
<dbReference type="EMBL" id="ML121539">
    <property type="protein sequence ID" value="RPB25013.1"/>
    <property type="molecule type" value="Genomic_DNA"/>
</dbReference>
<sequence length="193" mass="21932">MFVPLEMIGLLVVNSIPTTVGVTQALRFKDRQASGDDADPVRFTVVALCEENEELNKKQIVLQDHKLYVKTPATQDYHAFSGYFLPYPKSEETGLVSTISKDPPLLNWIYIDKKTKELKYGTGSESRENEHGTWSSDDEEEIMINSDKEGWVAIEEQEGGGKWALYHDAEQDDDLDLEEKNYFSVELLRIPIG</sequence>
<accession>A0A3N4LQ23</accession>
<dbReference type="OrthoDB" id="3928002at2759"/>
<reference evidence="1 2" key="1">
    <citation type="journal article" date="2018" name="Nat. Ecol. Evol.">
        <title>Pezizomycetes genomes reveal the molecular basis of ectomycorrhizal truffle lifestyle.</title>
        <authorList>
            <person name="Murat C."/>
            <person name="Payen T."/>
            <person name="Noel B."/>
            <person name="Kuo A."/>
            <person name="Morin E."/>
            <person name="Chen J."/>
            <person name="Kohler A."/>
            <person name="Krizsan K."/>
            <person name="Balestrini R."/>
            <person name="Da Silva C."/>
            <person name="Montanini B."/>
            <person name="Hainaut M."/>
            <person name="Levati E."/>
            <person name="Barry K.W."/>
            <person name="Belfiori B."/>
            <person name="Cichocki N."/>
            <person name="Clum A."/>
            <person name="Dockter R.B."/>
            <person name="Fauchery L."/>
            <person name="Guy J."/>
            <person name="Iotti M."/>
            <person name="Le Tacon F."/>
            <person name="Lindquist E.A."/>
            <person name="Lipzen A."/>
            <person name="Malagnac F."/>
            <person name="Mello A."/>
            <person name="Molinier V."/>
            <person name="Miyauchi S."/>
            <person name="Poulain J."/>
            <person name="Riccioni C."/>
            <person name="Rubini A."/>
            <person name="Sitrit Y."/>
            <person name="Splivallo R."/>
            <person name="Traeger S."/>
            <person name="Wang M."/>
            <person name="Zifcakova L."/>
            <person name="Wipf D."/>
            <person name="Zambonelli A."/>
            <person name="Paolocci F."/>
            <person name="Nowrousian M."/>
            <person name="Ottonello S."/>
            <person name="Baldrian P."/>
            <person name="Spatafora J.W."/>
            <person name="Henrissat B."/>
            <person name="Nagy L.G."/>
            <person name="Aury J.M."/>
            <person name="Wincker P."/>
            <person name="Grigoriev I.V."/>
            <person name="Bonfante P."/>
            <person name="Martin F.M."/>
        </authorList>
    </citation>
    <scope>NUCLEOTIDE SEQUENCE [LARGE SCALE GENOMIC DNA]</scope>
    <source>
        <strain evidence="1 2">ATCC MYA-4762</strain>
    </source>
</reference>
<evidence type="ECO:0000313" key="1">
    <source>
        <dbReference type="EMBL" id="RPB25013.1"/>
    </source>
</evidence>
<dbReference type="PANTHER" id="PTHR38049">
    <property type="entry name" value="RICIN B LECTIN DOMAIN-CONTAINING PROTEIN"/>
    <property type="match status" value="1"/>
</dbReference>
<dbReference type="AlphaFoldDB" id="A0A3N4LQ23"/>
<dbReference type="InParanoid" id="A0A3N4LQ23"/>
<proteinExistence type="predicted"/>
<keyword evidence="2" id="KW-1185">Reference proteome</keyword>
<gene>
    <name evidence="1" type="ORF">L211DRAFT_823206</name>
</gene>
<protein>
    <submittedName>
        <fullName evidence="1">Uncharacterized protein</fullName>
    </submittedName>
</protein>
<dbReference type="PANTHER" id="PTHR38049:SF1">
    <property type="entry name" value="PROTEIN KINASE DOMAIN-CONTAINING PROTEIN"/>
    <property type="match status" value="1"/>
</dbReference>
<dbReference type="Proteomes" id="UP000267821">
    <property type="component" value="Unassembled WGS sequence"/>
</dbReference>
<evidence type="ECO:0000313" key="2">
    <source>
        <dbReference type="Proteomes" id="UP000267821"/>
    </source>
</evidence>